<evidence type="ECO:0000313" key="3">
    <source>
        <dbReference type="Proteomes" id="UP000199163"/>
    </source>
</evidence>
<keyword evidence="3" id="KW-1185">Reference proteome</keyword>
<name>A0A1G8E1E7_9BACI</name>
<keyword evidence="1" id="KW-0472">Membrane</keyword>
<gene>
    <name evidence="2" type="ORF">SAMN05192534_108102</name>
</gene>
<dbReference type="Proteomes" id="UP000199163">
    <property type="component" value="Unassembled WGS sequence"/>
</dbReference>
<evidence type="ECO:0000256" key="1">
    <source>
        <dbReference type="SAM" id="Phobius"/>
    </source>
</evidence>
<keyword evidence="1" id="KW-1133">Transmembrane helix</keyword>
<organism evidence="2 3">
    <name type="scientific">Alteribacillus persepolensis</name>
    <dbReference type="NCBI Taxonomy" id="568899"/>
    <lineage>
        <taxon>Bacteria</taxon>
        <taxon>Bacillati</taxon>
        <taxon>Bacillota</taxon>
        <taxon>Bacilli</taxon>
        <taxon>Bacillales</taxon>
        <taxon>Bacillaceae</taxon>
        <taxon>Alteribacillus</taxon>
    </lineage>
</organism>
<evidence type="ECO:0000313" key="2">
    <source>
        <dbReference type="EMBL" id="SDH63695.1"/>
    </source>
</evidence>
<dbReference type="RefSeq" id="WP_175487431.1">
    <property type="nucleotide sequence ID" value="NZ_FNDK01000008.1"/>
</dbReference>
<evidence type="ECO:0008006" key="4">
    <source>
        <dbReference type="Google" id="ProtNLM"/>
    </source>
</evidence>
<reference evidence="2 3" key="1">
    <citation type="submission" date="2016-10" db="EMBL/GenBank/DDBJ databases">
        <authorList>
            <person name="de Groot N.N."/>
        </authorList>
    </citation>
    <scope>NUCLEOTIDE SEQUENCE [LARGE SCALE GENOMIC DNA]</scope>
    <source>
        <strain evidence="2 3">DSM 21632</strain>
    </source>
</reference>
<keyword evidence="1" id="KW-0812">Transmembrane</keyword>
<accession>A0A1G8E1E7</accession>
<sequence length="52" mass="5847">MGEAMMFGAAVFAGWVILDVTKARDWRNMNLLESLIAGFFGAVGWYMIDLFL</sequence>
<dbReference type="AlphaFoldDB" id="A0A1G8E1E7"/>
<protein>
    <recommendedName>
        <fullName evidence="4">Zinc transporter, ZIP family</fullName>
    </recommendedName>
</protein>
<proteinExistence type="predicted"/>
<feature type="transmembrane region" description="Helical" evidence="1">
    <location>
        <begin position="33"/>
        <end position="51"/>
    </location>
</feature>
<dbReference type="EMBL" id="FNDK01000008">
    <property type="protein sequence ID" value="SDH63695.1"/>
    <property type="molecule type" value="Genomic_DNA"/>
</dbReference>